<evidence type="ECO:0000313" key="1">
    <source>
        <dbReference type="EMBL" id="MBO0938317.1"/>
    </source>
</evidence>
<dbReference type="Proteomes" id="UP000664034">
    <property type="component" value="Unassembled WGS sequence"/>
</dbReference>
<dbReference type="AlphaFoldDB" id="A0A939K2K8"/>
<gene>
    <name evidence="1" type="ORF">J2I47_17330</name>
</gene>
<sequence>MPYPVRKSEQGYSFTTDYGVEYVIALTNDRNLLPDEPFAPYLYSFSIIITKERTPVSDLRVGATVDDACPRQH</sequence>
<name>A0A939K2K8_9BACT</name>
<dbReference type="EMBL" id="JAFMYV010000009">
    <property type="protein sequence ID" value="MBO0938317.1"/>
    <property type="molecule type" value="Genomic_DNA"/>
</dbReference>
<comment type="caution">
    <text evidence="1">The sequence shown here is derived from an EMBL/GenBank/DDBJ whole genome shotgun (WGS) entry which is preliminary data.</text>
</comment>
<dbReference type="RefSeq" id="WP_207365857.1">
    <property type="nucleotide sequence ID" value="NZ_JAFMYV010000009.1"/>
</dbReference>
<evidence type="ECO:0000313" key="2">
    <source>
        <dbReference type="Proteomes" id="UP000664034"/>
    </source>
</evidence>
<keyword evidence="2" id="KW-1185">Reference proteome</keyword>
<organism evidence="1 2">
    <name type="scientific">Fibrella rubiginis</name>
    <dbReference type="NCBI Taxonomy" id="2817060"/>
    <lineage>
        <taxon>Bacteria</taxon>
        <taxon>Pseudomonadati</taxon>
        <taxon>Bacteroidota</taxon>
        <taxon>Cytophagia</taxon>
        <taxon>Cytophagales</taxon>
        <taxon>Spirosomataceae</taxon>
        <taxon>Fibrella</taxon>
    </lineage>
</organism>
<accession>A0A939K2K8</accession>
<reference evidence="1" key="1">
    <citation type="submission" date="2021-03" db="EMBL/GenBank/DDBJ databases">
        <title>Fibrella sp. HMF5335 genome sequencing and assembly.</title>
        <authorList>
            <person name="Kang H."/>
            <person name="Kim H."/>
            <person name="Bae S."/>
            <person name="Joh K."/>
        </authorList>
    </citation>
    <scope>NUCLEOTIDE SEQUENCE</scope>
    <source>
        <strain evidence="1">HMF5335</strain>
    </source>
</reference>
<protein>
    <submittedName>
        <fullName evidence="1">Uncharacterized protein</fullName>
    </submittedName>
</protein>
<proteinExistence type="predicted"/>